<dbReference type="AlphaFoldDB" id="A0A1L9C4T8"/>
<dbReference type="EMBL" id="RJJH01000001">
    <property type="protein sequence ID" value="RNI13634.1"/>
    <property type="molecule type" value="Genomic_DNA"/>
</dbReference>
<dbReference type="GO" id="GO:0005886">
    <property type="term" value="C:plasma membrane"/>
    <property type="evidence" value="ECO:0007669"/>
    <property type="project" value="UniProtKB-SubCell"/>
</dbReference>
<evidence type="ECO:0000256" key="3">
    <source>
        <dbReference type="ARBA" id="ARBA00022448"/>
    </source>
</evidence>
<evidence type="ECO:0000313" key="10">
    <source>
        <dbReference type="EMBL" id="OJH49503.1"/>
    </source>
</evidence>
<accession>A0A1L9C4T8</accession>
<dbReference type="OrthoDB" id="27788at2157"/>
<dbReference type="RefSeq" id="WP_072358374.1">
    <property type="nucleotide sequence ID" value="NZ_FXBN01000001.1"/>
</dbReference>
<dbReference type="PANTHER" id="PTHR43337">
    <property type="entry name" value="XANTHINE/URACIL PERMEASE C887.17-RELATED"/>
    <property type="match status" value="1"/>
</dbReference>
<protein>
    <submittedName>
        <fullName evidence="11">NCS2 family permease</fullName>
    </submittedName>
    <submittedName>
        <fullName evidence="12">Putative MFS transporter, AGZA family, xanthine/uracil permease</fullName>
    </submittedName>
    <submittedName>
        <fullName evidence="10">Xanthine/uracil/vitamin C permease</fullName>
    </submittedName>
</protein>
<feature type="transmembrane region" description="Helical" evidence="9">
    <location>
        <begin position="418"/>
        <end position="434"/>
    </location>
</feature>
<evidence type="ECO:0000256" key="6">
    <source>
        <dbReference type="ARBA" id="ARBA00022989"/>
    </source>
</evidence>
<feature type="transmembrane region" description="Helical" evidence="9">
    <location>
        <begin position="198"/>
        <end position="216"/>
    </location>
</feature>
<organism evidence="10 13">
    <name type="scientific">Methanohalophilus portucalensis FDF-1</name>
    <dbReference type="NCBI Taxonomy" id="523843"/>
    <lineage>
        <taxon>Archaea</taxon>
        <taxon>Methanobacteriati</taxon>
        <taxon>Methanobacteriota</taxon>
        <taxon>Stenosarchaea group</taxon>
        <taxon>Methanomicrobia</taxon>
        <taxon>Methanosarcinales</taxon>
        <taxon>Methanosarcinaceae</taxon>
        <taxon>Methanohalophilus</taxon>
    </lineage>
</organism>
<reference evidence="10 13" key="1">
    <citation type="submission" date="2014-12" db="EMBL/GenBank/DDBJ databases">
        <title>The genome sequence of Methanohalophilus portucalensis strain FDF1.</title>
        <authorList>
            <person name="Lai M.-C."/>
            <person name="Lai S.-J."/>
        </authorList>
    </citation>
    <scope>NUCLEOTIDE SEQUENCE [LARGE SCALE GENOMIC DNA]</scope>
    <source>
        <strain evidence="10 13">FDF-1</strain>
    </source>
</reference>
<keyword evidence="3 8" id="KW-0813">Transport</keyword>
<dbReference type="STRING" id="523843.SAMN06264941_1041"/>
<keyword evidence="6 8" id="KW-1133">Transmembrane helix</keyword>
<feature type="transmembrane region" description="Helical" evidence="9">
    <location>
        <begin position="22"/>
        <end position="42"/>
    </location>
</feature>
<reference evidence="14" key="2">
    <citation type="submission" date="2017-04" db="EMBL/GenBank/DDBJ databases">
        <authorList>
            <person name="Varghese N."/>
            <person name="Submissions S."/>
        </authorList>
    </citation>
    <scope>NUCLEOTIDE SEQUENCE [LARGE SCALE GENOMIC DNA]</scope>
    <source>
        <strain evidence="14">FDF-1</strain>
    </source>
</reference>
<keyword evidence="5 8" id="KW-0812">Transmembrane</keyword>
<evidence type="ECO:0000256" key="9">
    <source>
        <dbReference type="SAM" id="Phobius"/>
    </source>
</evidence>
<reference evidence="11 15" key="4">
    <citation type="submission" date="2018-10" db="EMBL/GenBank/DDBJ databases">
        <title>Cultivation of a novel Methanohalophilus strain from Kebrit Deep of the Red Sea and a genomic comparison of members of the genus Methanohalophilus.</title>
        <authorList>
            <person name="Guan Y."/>
            <person name="Ngugi D.K."/>
            <person name="Stingl U."/>
        </authorList>
    </citation>
    <scope>NUCLEOTIDE SEQUENCE [LARGE SCALE GENOMIC DNA]</scope>
    <source>
        <strain evidence="11 15">DSM 7471</strain>
    </source>
</reference>
<keyword evidence="14" id="KW-1185">Reference proteome</keyword>
<dbReference type="EMBL" id="FXBN01000001">
    <property type="protein sequence ID" value="SMH35707.1"/>
    <property type="molecule type" value="Genomic_DNA"/>
</dbReference>
<feature type="transmembrane region" description="Helical" evidence="9">
    <location>
        <begin position="173"/>
        <end position="191"/>
    </location>
</feature>
<dbReference type="PANTHER" id="PTHR43337:SF1">
    <property type="entry name" value="XANTHINE_URACIL PERMEASE C887.17-RELATED"/>
    <property type="match status" value="1"/>
</dbReference>
<dbReference type="Proteomes" id="UP000185713">
    <property type="component" value="Unassembled WGS sequence"/>
</dbReference>
<keyword evidence="7 8" id="KW-0472">Membrane</keyword>
<evidence type="ECO:0000313" key="13">
    <source>
        <dbReference type="Proteomes" id="UP000185713"/>
    </source>
</evidence>
<dbReference type="InterPro" id="IPR045018">
    <property type="entry name" value="Azg-like"/>
</dbReference>
<feature type="transmembrane region" description="Helical" evidence="9">
    <location>
        <begin position="377"/>
        <end position="406"/>
    </location>
</feature>
<dbReference type="Proteomes" id="UP000278252">
    <property type="component" value="Unassembled WGS sequence"/>
</dbReference>
<gene>
    <name evidence="11" type="ORF">EFE41_03415</name>
    <name evidence="10" type="ORF">MPF_0291</name>
    <name evidence="12" type="ORF">SAMN06264941_1041</name>
</gene>
<evidence type="ECO:0000313" key="12">
    <source>
        <dbReference type="EMBL" id="SMH35707.1"/>
    </source>
</evidence>
<feature type="transmembrane region" description="Helical" evidence="9">
    <location>
        <begin position="345"/>
        <end position="365"/>
    </location>
</feature>
<evidence type="ECO:0000256" key="4">
    <source>
        <dbReference type="ARBA" id="ARBA00022475"/>
    </source>
</evidence>
<proteinExistence type="inferred from homology"/>
<dbReference type="EMBL" id="JWTK01000002">
    <property type="protein sequence ID" value="OJH49503.1"/>
    <property type="molecule type" value="Genomic_DNA"/>
</dbReference>
<comment type="subcellular location">
    <subcellularLocation>
        <location evidence="1 8">Cell membrane</location>
        <topology evidence="1 8">Multi-pass membrane protein</topology>
    </subcellularLocation>
</comment>
<dbReference type="InterPro" id="IPR026033">
    <property type="entry name" value="Azg-like_bact_archaea"/>
</dbReference>
<evidence type="ECO:0000256" key="8">
    <source>
        <dbReference type="PIRNR" id="PIRNR005353"/>
    </source>
</evidence>
<evidence type="ECO:0000256" key="1">
    <source>
        <dbReference type="ARBA" id="ARBA00004651"/>
    </source>
</evidence>
<evidence type="ECO:0000256" key="7">
    <source>
        <dbReference type="ARBA" id="ARBA00023136"/>
    </source>
</evidence>
<evidence type="ECO:0000256" key="2">
    <source>
        <dbReference type="ARBA" id="ARBA00005697"/>
    </source>
</evidence>
<dbReference type="InterPro" id="IPR006043">
    <property type="entry name" value="NCS2"/>
</dbReference>
<keyword evidence="4 8" id="KW-1003">Cell membrane</keyword>
<feature type="transmembrane region" description="Helical" evidence="9">
    <location>
        <begin position="104"/>
        <end position="122"/>
    </location>
</feature>
<feature type="transmembrane region" description="Helical" evidence="9">
    <location>
        <begin position="48"/>
        <end position="71"/>
    </location>
</feature>
<evidence type="ECO:0000313" key="15">
    <source>
        <dbReference type="Proteomes" id="UP000278252"/>
    </source>
</evidence>
<feature type="transmembrane region" description="Helical" evidence="9">
    <location>
        <begin position="321"/>
        <end position="339"/>
    </location>
</feature>
<reference evidence="12" key="3">
    <citation type="submission" date="2017-04" db="EMBL/GenBank/DDBJ databases">
        <authorList>
            <person name="Afonso C.L."/>
            <person name="Miller P.J."/>
            <person name="Scott M.A."/>
            <person name="Spackman E."/>
            <person name="Goraichik I."/>
            <person name="Dimitrov K.M."/>
            <person name="Suarez D.L."/>
            <person name="Swayne D.E."/>
        </authorList>
    </citation>
    <scope>NUCLEOTIDE SEQUENCE [LARGE SCALE GENOMIC DNA]</scope>
    <source>
        <strain evidence="12">FDF-1</strain>
    </source>
</reference>
<sequence>MAGVLENFFHLKEHGTDIKTEVMAGLVTFMTVAYIIVVNPAILEAAGIPFGPSLVATILSAVFGTLIMGVYAKKPIAIAPYMGENAFVAYTVVGVLGYPWQTALGAVFISGVLFTILTISGFRDKMIDAVPNNLKYSFVAGLGLFITFIGLVNAGIVSLGVEGSPLHVGALDTMPVALAVLGFLLISVLMIKNIKGSILIGIIATALLGFVTGVSHTPDSIVSMPPSLAPIFLQLDIVGALSWGFFAVILTMFTMDLMDTMGTLVGVSMEAGYMDEEGNLPDMEKPFLADSLATVFAAIAGTTTTGAYIESATGIKEGGRTGLTAVVVALLFMLGLFFYPLFSAIPAAATAPALIIVGFQMMTSIKKIDMNDLTEMVPAMAVIILMSFTYNLGIGLCAGFVLFPLFKVVSGKGSEVKPIAWGLFVLCTLFFIFYPY</sequence>
<feature type="transmembrane region" description="Helical" evidence="9">
    <location>
        <begin position="78"/>
        <end position="98"/>
    </location>
</feature>
<feature type="transmembrane region" description="Helical" evidence="9">
    <location>
        <begin position="228"/>
        <end position="250"/>
    </location>
</feature>
<comment type="similarity">
    <text evidence="2 8">Belongs to the nucleobase:cation symporter-2 (NCS2) (TC 2.A.40) family. Azg-like subfamily.</text>
</comment>
<dbReference type="PIRSF" id="PIRSF005353">
    <property type="entry name" value="PbuG"/>
    <property type="match status" value="1"/>
</dbReference>
<evidence type="ECO:0000313" key="11">
    <source>
        <dbReference type="EMBL" id="RNI13634.1"/>
    </source>
</evidence>
<dbReference type="Proteomes" id="UP000193969">
    <property type="component" value="Unassembled WGS sequence"/>
</dbReference>
<name>A0A1L9C4T8_9EURY</name>
<dbReference type="Pfam" id="PF00860">
    <property type="entry name" value="Xan_ur_permease"/>
    <property type="match status" value="1"/>
</dbReference>
<evidence type="ECO:0000256" key="5">
    <source>
        <dbReference type="ARBA" id="ARBA00022692"/>
    </source>
</evidence>
<feature type="transmembrane region" description="Helical" evidence="9">
    <location>
        <begin position="134"/>
        <end position="161"/>
    </location>
</feature>
<evidence type="ECO:0000313" key="14">
    <source>
        <dbReference type="Proteomes" id="UP000193969"/>
    </source>
</evidence>
<dbReference type="GO" id="GO:0005345">
    <property type="term" value="F:purine nucleobase transmembrane transporter activity"/>
    <property type="evidence" value="ECO:0007669"/>
    <property type="project" value="TreeGrafter"/>
</dbReference>